<dbReference type="InterPro" id="IPR036291">
    <property type="entry name" value="NAD(P)-bd_dom_sf"/>
</dbReference>
<dbReference type="SUPFAM" id="SSF51735">
    <property type="entry name" value="NAD(P)-binding Rossmann-fold domains"/>
    <property type="match status" value="1"/>
</dbReference>
<proteinExistence type="predicted"/>
<dbReference type="Pfam" id="PF08659">
    <property type="entry name" value="KR"/>
    <property type="match status" value="1"/>
</dbReference>
<dbReference type="PANTHER" id="PTHR43775:SF37">
    <property type="entry name" value="SI:DKEY-61P9.11"/>
    <property type="match status" value="1"/>
</dbReference>
<evidence type="ECO:0000313" key="5">
    <source>
        <dbReference type="EMBL" id="MFD1932697.1"/>
    </source>
</evidence>
<dbReference type="SMART" id="SM00822">
    <property type="entry name" value="PKS_KR"/>
    <property type="match status" value="1"/>
</dbReference>
<comment type="caution">
    <text evidence="5">The sequence shown here is derived from an EMBL/GenBank/DDBJ whole genome shotgun (WGS) entry which is preliminary data.</text>
</comment>
<evidence type="ECO:0000259" key="4">
    <source>
        <dbReference type="SMART" id="SM00822"/>
    </source>
</evidence>
<dbReference type="InterPro" id="IPR050091">
    <property type="entry name" value="PKS_NRPS_Biosynth_Enz"/>
</dbReference>
<keyword evidence="1" id="KW-0596">Phosphopantetheine</keyword>
<dbReference type="InterPro" id="IPR057326">
    <property type="entry name" value="KR_dom"/>
</dbReference>
<feature type="compositionally biased region" description="Basic and acidic residues" evidence="3">
    <location>
        <begin position="8"/>
        <end position="19"/>
    </location>
</feature>
<protein>
    <submittedName>
        <fullName evidence="5">SDR family NAD(P)-dependent oxidoreductase</fullName>
    </submittedName>
</protein>
<gene>
    <name evidence="5" type="ORF">ACFSKW_14550</name>
</gene>
<dbReference type="PANTHER" id="PTHR43775">
    <property type="entry name" value="FATTY ACID SYNTHASE"/>
    <property type="match status" value="1"/>
</dbReference>
<dbReference type="RefSeq" id="WP_379572754.1">
    <property type="nucleotide sequence ID" value="NZ_JBHUFV010000022.1"/>
</dbReference>
<dbReference type="Gene3D" id="3.40.50.720">
    <property type="entry name" value="NAD(P)-binding Rossmann-like Domain"/>
    <property type="match status" value="1"/>
</dbReference>
<dbReference type="EMBL" id="JBHUFV010000022">
    <property type="protein sequence ID" value="MFD1932697.1"/>
    <property type="molecule type" value="Genomic_DNA"/>
</dbReference>
<dbReference type="InterPro" id="IPR013968">
    <property type="entry name" value="PKS_KR"/>
</dbReference>
<organism evidence="5 6">
    <name type="scientific">Nonomuraea mangrovi</name>
    <dbReference type="NCBI Taxonomy" id="2316207"/>
    <lineage>
        <taxon>Bacteria</taxon>
        <taxon>Bacillati</taxon>
        <taxon>Actinomycetota</taxon>
        <taxon>Actinomycetes</taxon>
        <taxon>Streptosporangiales</taxon>
        <taxon>Streptosporangiaceae</taxon>
        <taxon>Nonomuraea</taxon>
    </lineage>
</organism>
<evidence type="ECO:0000256" key="2">
    <source>
        <dbReference type="ARBA" id="ARBA00022553"/>
    </source>
</evidence>
<name>A0ABW4SVQ9_9ACTN</name>
<evidence type="ECO:0000256" key="3">
    <source>
        <dbReference type="SAM" id="MobiDB-lite"/>
    </source>
</evidence>
<evidence type="ECO:0000256" key="1">
    <source>
        <dbReference type="ARBA" id="ARBA00022450"/>
    </source>
</evidence>
<keyword evidence="6" id="KW-1185">Reference proteome</keyword>
<keyword evidence="2" id="KW-0597">Phosphoprotein</keyword>
<accession>A0ABW4SVQ9</accession>
<evidence type="ECO:0000313" key="6">
    <source>
        <dbReference type="Proteomes" id="UP001597368"/>
    </source>
</evidence>
<reference evidence="6" key="1">
    <citation type="journal article" date="2019" name="Int. J. Syst. Evol. Microbiol.">
        <title>The Global Catalogue of Microorganisms (GCM) 10K type strain sequencing project: providing services to taxonomists for standard genome sequencing and annotation.</title>
        <authorList>
            <consortium name="The Broad Institute Genomics Platform"/>
            <consortium name="The Broad Institute Genome Sequencing Center for Infectious Disease"/>
            <person name="Wu L."/>
            <person name="Ma J."/>
        </authorList>
    </citation>
    <scope>NUCLEOTIDE SEQUENCE [LARGE SCALE GENOMIC DNA]</scope>
    <source>
        <strain evidence="6">ICMP 6774ER</strain>
    </source>
</reference>
<sequence length="360" mass="37634">MRSIIRAVQRDHGCRRPDAAQRTGPPGSGEEDPASGVVRCFGERPVPYDEPVEESGALVEPSPGELLAAARGAVAEGSPLIVAARSDAYAGFLRSLWLEHPELAVGLVMTTGDVVTPVGPGPGYHELSVDERGGVWRRESVPLELPEGEIPLGPDDVVLVSGGGKGFGHACAKALGEATGARLALFGRSEPDDDPALAADLGALTTDYAYEPADLGDSLAVAHAVRALEERLGQVTAIVHAGGVNRPARFSELKDGEIALHVAPKVGGLEALLAVVERPRLVVTFGSAAGRYGRACGSHVALANGLMRDRARKAGSLVRRVLTIEWGSEGRCDLFLRLLAVSDLSGTVSVRTGEDPHPQK</sequence>
<feature type="region of interest" description="Disordered" evidence="3">
    <location>
        <begin position="1"/>
        <end position="37"/>
    </location>
</feature>
<feature type="domain" description="Ketoreductase" evidence="4">
    <location>
        <begin position="156"/>
        <end position="329"/>
    </location>
</feature>
<dbReference type="Proteomes" id="UP001597368">
    <property type="component" value="Unassembled WGS sequence"/>
</dbReference>